<sequence length="212" mass="23194">MHFADPQWLPSARLKFARPAIVSLLALFTSVTGLNAEPLGTAREFAIALPPRVAGFPLKVDDLLRSNVVFGKTAFLQQTENGSTAGQWRTARQAKRTNLAVPEKTDVEAGVVWIDTTRRRRGGWHGFVPAGGGFPSGAGPSFRIIWNKEGIGVRYPDELTPNRVDLQGSVGLSLRGHYLGLFEGGWQRIGGTPVHMNFHVGYQHNANESFYG</sequence>
<dbReference type="AlphaFoldDB" id="A0A381QP17"/>
<protein>
    <submittedName>
        <fullName evidence="1">Uncharacterized protein</fullName>
    </submittedName>
</protein>
<evidence type="ECO:0000313" key="1">
    <source>
        <dbReference type="EMBL" id="SUZ80568.1"/>
    </source>
</evidence>
<accession>A0A381QP17</accession>
<feature type="non-terminal residue" evidence="1">
    <location>
        <position position="212"/>
    </location>
</feature>
<dbReference type="EMBL" id="UINC01001431">
    <property type="protein sequence ID" value="SUZ80568.1"/>
    <property type="molecule type" value="Genomic_DNA"/>
</dbReference>
<proteinExistence type="predicted"/>
<gene>
    <name evidence="1" type="ORF">METZ01_LOCUS33422</name>
</gene>
<name>A0A381QP17_9ZZZZ</name>
<reference evidence="1" key="1">
    <citation type="submission" date="2018-05" db="EMBL/GenBank/DDBJ databases">
        <authorList>
            <person name="Lanie J.A."/>
            <person name="Ng W.-L."/>
            <person name="Kazmierczak K.M."/>
            <person name="Andrzejewski T.M."/>
            <person name="Davidsen T.M."/>
            <person name="Wayne K.J."/>
            <person name="Tettelin H."/>
            <person name="Glass J.I."/>
            <person name="Rusch D."/>
            <person name="Podicherti R."/>
            <person name="Tsui H.-C.T."/>
            <person name="Winkler M.E."/>
        </authorList>
    </citation>
    <scope>NUCLEOTIDE SEQUENCE</scope>
</reference>
<organism evidence="1">
    <name type="scientific">marine metagenome</name>
    <dbReference type="NCBI Taxonomy" id="408172"/>
    <lineage>
        <taxon>unclassified sequences</taxon>
        <taxon>metagenomes</taxon>
        <taxon>ecological metagenomes</taxon>
    </lineage>
</organism>